<keyword evidence="1" id="KW-0472">Membrane</keyword>
<dbReference type="PANTHER" id="PTHR40078:SF1">
    <property type="entry name" value="INTEGRAL MEMBRANE PROTEIN"/>
    <property type="match status" value="1"/>
</dbReference>
<keyword evidence="1" id="KW-1133">Transmembrane helix</keyword>
<evidence type="ECO:0000256" key="1">
    <source>
        <dbReference type="SAM" id="Phobius"/>
    </source>
</evidence>
<feature type="transmembrane region" description="Helical" evidence="1">
    <location>
        <begin position="144"/>
        <end position="164"/>
    </location>
</feature>
<feature type="transmembrane region" description="Helical" evidence="1">
    <location>
        <begin position="7"/>
        <end position="24"/>
    </location>
</feature>
<gene>
    <name evidence="2" type="ORF">IMZ08_21355</name>
</gene>
<feature type="transmembrane region" description="Helical" evidence="1">
    <location>
        <begin position="102"/>
        <end position="124"/>
    </location>
</feature>
<reference evidence="2 3" key="1">
    <citation type="submission" date="2020-10" db="EMBL/GenBank/DDBJ databases">
        <title>Bacillus sp. HD4P25, an endophyte from a halophyte.</title>
        <authorList>
            <person name="Sun J.-Q."/>
        </authorList>
    </citation>
    <scope>NUCLEOTIDE SEQUENCE [LARGE SCALE GENOMIC DNA]</scope>
    <source>
        <strain evidence="2 3">YIM 93174</strain>
    </source>
</reference>
<evidence type="ECO:0000313" key="2">
    <source>
        <dbReference type="EMBL" id="MBE4910590.1"/>
    </source>
</evidence>
<dbReference type="EMBL" id="JADCLJ010000025">
    <property type="protein sequence ID" value="MBE4910590.1"/>
    <property type="molecule type" value="Genomic_DNA"/>
</dbReference>
<feature type="transmembrane region" description="Helical" evidence="1">
    <location>
        <begin position="44"/>
        <end position="66"/>
    </location>
</feature>
<dbReference type="RefSeq" id="WP_193539866.1">
    <property type="nucleotide sequence ID" value="NZ_JADCLJ010000025.1"/>
</dbReference>
<organism evidence="2 3">
    <name type="scientific">Litchfieldia luteola</name>
    <dbReference type="NCBI Taxonomy" id="682179"/>
    <lineage>
        <taxon>Bacteria</taxon>
        <taxon>Bacillati</taxon>
        <taxon>Bacillota</taxon>
        <taxon>Bacilli</taxon>
        <taxon>Bacillales</taxon>
        <taxon>Bacillaceae</taxon>
        <taxon>Litchfieldia</taxon>
    </lineage>
</organism>
<evidence type="ECO:0000313" key="3">
    <source>
        <dbReference type="Proteomes" id="UP001516662"/>
    </source>
</evidence>
<name>A0ABR9QQ10_9BACI</name>
<dbReference type="Pfam" id="PF19700">
    <property type="entry name" value="DUF6198"/>
    <property type="match status" value="1"/>
</dbReference>
<dbReference type="InterPro" id="IPR038750">
    <property type="entry name" value="YczE/YyaS-like"/>
</dbReference>
<accession>A0ABR9QQ10</accession>
<comment type="caution">
    <text evidence="2">The sequence shown here is derived from an EMBL/GenBank/DDBJ whole genome shotgun (WGS) entry which is preliminary data.</text>
</comment>
<feature type="transmembrane region" description="Helical" evidence="1">
    <location>
        <begin position="170"/>
        <end position="189"/>
    </location>
</feature>
<keyword evidence="3" id="KW-1185">Reference proteome</keyword>
<feature type="transmembrane region" description="Helical" evidence="1">
    <location>
        <begin position="73"/>
        <end position="96"/>
    </location>
</feature>
<dbReference type="Proteomes" id="UP001516662">
    <property type="component" value="Unassembled WGS sequence"/>
</dbReference>
<keyword evidence="1" id="KW-0812">Transmembrane</keyword>
<protein>
    <submittedName>
        <fullName evidence="2">Membrane protein</fullName>
    </submittedName>
</protein>
<proteinExistence type="predicted"/>
<sequence>MLILRILFYIIGLLVTSLGVSLTIKADLGAGAWDALNVGLSTTVGFTVGTWVIIVGIILIIVNALLMKVRPEYLAVIPIFLMGPFIDFWLLIAFPNWEPEGFIYQLIILLLGLLGLSMGISIYLQAKFPLIPIDNFMVAIKSRLPINLGMAKTIGEITALLFAFLFKGPIGLGTIIVTFLIGPLIQVFFPRFENLLKRLSEKTSG</sequence>
<dbReference type="PANTHER" id="PTHR40078">
    <property type="entry name" value="INTEGRAL MEMBRANE PROTEIN-RELATED"/>
    <property type="match status" value="1"/>
</dbReference>